<dbReference type="Gene3D" id="3.20.20.70">
    <property type="entry name" value="Aldolase class I"/>
    <property type="match status" value="1"/>
</dbReference>
<dbReference type="InterPro" id="IPR013785">
    <property type="entry name" value="Aldolase_TIM"/>
</dbReference>
<dbReference type="Proteomes" id="UP000722125">
    <property type="component" value="Unassembled WGS sequence"/>
</dbReference>
<dbReference type="Pfam" id="PF02065">
    <property type="entry name" value="Melibiase"/>
    <property type="match status" value="1"/>
</dbReference>
<dbReference type="InterPro" id="IPR017853">
    <property type="entry name" value="GH"/>
</dbReference>
<reference evidence="1 2" key="1">
    <citation type="submission" date="2021-05" db="EMBL/GenBank/DDBJ databases">
        <title>Description of Cellulomonas sp. DKR-3 sp. nov.</title>
        <authorList>
            <person name="Dahal R.H."/>
            <person name="Chaudhary D.K."/>
        </authorList>
    </citation>
    <scope>NUCLEOTIDE SEQUENCE [LARGE SCALE GENOMIC DNA]</scope>
    <source>
        <strain evidence="1 2">DKR-3</strain>
    </source>
</reference>
<name>A0ABS5TV38_9CELL</name>
<dbReference type="InterPro" id="IPR002252">
    <property type="entry name" value="Glyco_hydro_36"/>
</dbReference>
<evidence type="ECO:0000313" key="1">
    <source>
        <dbReference type="EMBL" id="MBT0992979.1"/>
    </source>
</evidence>
<dbReference type="EMBL" id="JAHBOH010000001">
    <property type="protein sequence ID" value="MBT0992979.1"/>
    <property type="molecule type" value="Genomic_DNA"/>
</dbReference>
<proteinExistence type="predicted"/>
<dbReference type="InterPro" id="IPR038417">
    <property type="entry name" value="Alpga-gal_N_sf"/>
</dbReference>
<dbReference type="PRINTS" id="PR00743">
    <property type="entry name" value="GLHYDRLASE36"/>
</dbReference>
<evidence type="ECO:0000313" key="2">
    <source>
        <dbReference type="Proteomes" id="UP000722125"/>
    </source>
</evidence>
<dbReference type="RefSeq" id="WP_214345960.1">
    <property type="nucleotide sequence ID" value="NZ_JAHBOH010000001.1"/>
</dbReference>
<comment type="caution">
    <text evidence="1">The sequence shown here is derived from an EMBL/GenBank/DDBJ whole genome shotgun (WGS) entry which is preliminary data.</text>
</comment>
<organism evidence="1 2">
    <name type="scientific">Cellulomonas fulva</name>
    <dbReference type="NCBI Taxonomy" id="2835530"/>
    <lineage>
        <taxon>Bacteria</taxon>
        <taxon>Bacillati</taxon>
        <taxon>Actinomycetota</taxon>
        <taxon>Actinomycetes</taxon>
        <taxon>Micrococcales</taxon>
        <taxon>Cellulomonadaceae</taxon>
        <taxon>Cellulomonas</taxon>
    </lineage>
</organism>
<protein>
    <submittedName>
        <fullName evidence="1">Alpha-galactosidase</fullName>
    </submittedName>
</protein>
<keyword evidence="2" id="KW-1185">Reference proteome</keyword>
<sequence>MSARPEAVAVGGRGTLHRVVLRGPGEVVALWSCDLPLDASWSGARLRWWESAWSGEWAPRSAPITQGVHLETTAGRSSARLHPFLVVDDGRRALLLGVAWSGNWRIDVAPSAAGWRLRAGLPDDMRRELGADDEWATPGVLVVTAEADGPPGDAGGVEAAAADFVDAARALLGPQVEPGPAWNHWWPYEDAGISADVLVANAAVAARHGLGTAVLDAGWFGAPGSGLRWTELRGDWDLEDTARFPGGLAAAAEATRAAGCAFGLWLEPEAVGAASRLRAEHPELLAVGVQTPEAPRPGDGPHAGAPAGTAVELGLLCLGDARARALVVGHVDRLVATTGLRWLKLDLNVDPGLGCTAPGHGHGPRDGLVAHVEGLYEVLDTVRARHPEVVVETCSSGGMRWDLGIAGHCDLGFASDTDWPEHAVAGFWAASLFFPPERLYGWCDSEWGGEHAQQTFHAATWDDEPHRLADALAIAMLGRTGLSQRLVDLPPAALDLVGEAMAAHTASIAPLLAEATVRRHGAQPERDGRGGRWPVLELVGPTGRLVASLPLSGAPAAPSALLVGLRPGPVRLEPVFPADAPAASLVVADDGTCDVSAALPRGRCAWYRVLEGEA</sequence>
<dbReference type="SUPFAM" id="SSF51445">
    <property type="entry name" value="(Trans)glycosidases"/>
    <property type="match status" value="1"/>
</dbReference>
<accession>A0ABS5TV38</accession>
<dbReference type="CDD" id="cd14791">
    <property type="entry name" value="GH36"/>
    <property type="match status" value="1"/>
</dbReference>
<gene>
    <name evidence="1" type="ORF">KIN34_01570</name>
</gene>
<dbReference type="Gene3D" id="2.70.98.60">
    <property type="entry name" value="alpha-galactosidase from lactobacil brevis"/>
    <property type="match status" value="1"/>
</dbReference>